<dbReference type="EMBL" id="GACK01004358">
    <property type="protein sequence ID" value="JAA60676.1"/>
    <property type="molecule type" value="mRNA"/>
</dbReference>
<keyword evidence="1" id="KW-0732">Signal</keyword>
<protein>
    <submittedName>
        <fullName evidence="2">Putative secreted peptide</fullName>
    </submittedName>
</protein>
<feature type="signal peptide" evidence="1">
    <location>
        <begin position="1"/>
        <end position="25"/>
    </location>
</feature>
<dbReference type="AlphaFoldDB" id="L7M8R3"/>
<proteinExistence type="evidence at transcript level"/>
<feature type="chain" id="PRO_5003981736" evidence="1">
    <location>
        <begin position="26"/>
        <end position="194"/>
    </location>
</feature>
<organism evidence="2">
    <name type="scientific">Rhipicephalus pulchellus</name>
    <name type="common">Yellow backed tick</name>
    <name type="synonym">Dermacentor pulchellus</name>
    <dbReference type="NCBI Taxonomy" id="72859"/>
    <lineage>
        <taxon>Eukaryota</taxon>
        <taxon>Metazoa</taxon>
        <taxon>Ecdysozoa</taxon>
        <taxon>Arthropoda</taxon>
        <taxon>Chelicerata</taxon>
        <taxon>Arachnida</taxon>
        <taxon>Acari</taxon>
        <taxon>Parasitiformes</taxon>
        <taxon>Ixodida</taxon>
        <taxon>Ixodoidea</taxon>
        <taxon>Ixodidae</taxon>
        <taxon>Rhipicephalinae</taxon>
        <taxon>Rhipicephalus</taxon>
        <taxon>Rhipicephalus</taxon>
    </lineage>
</organism>
<sequence length="194" mass="21301">MVIIKMNAAVFSILPIVLLTVPATSNRCPRSTCTYNQPQWCPVRPNPCHCPCISGGPPRPLSPCNNGPPTVSEVEEEERLYPDMARCPKHSCHCGETLTCLKKKTSCACTCVKPPKGCSYPWDIACITRCTNIGPRCVCVCVAPLPEPEPRLPCCRGNRQISSQGSYLPCCNRTQTVAHPAPRLPCCEQNYGRR</sequence>
<evidence type="ECO:0000256" key="1">
    <source>
        <dbReference type="SAM" id="SignalP"/>
    </source>
</evidence>
<evidence type="ECO:0000313" key="2">
    <source>
        <dbReference type="EMBL" id="JAA60676.1"/>
    </source>
</evidence>
<reference evidence="2" key="1">
    <citation type="submission" date="2012-11" db="EMBL/GenBank/DDBJ databases">
        <authorList>
            <person name="Lucero-Rivera Y.E."/>
            <person name="Tovar-Ramirez D."/>
        </authorList>
    </citation>
    <scope>NUCLEOTIDE SEQUENCE</scope>
    <source>
        <tissue evidence="2">Salivary gland</tissue>
    </source>
</reference>
<accession>L7M8R3</accession>
<name>L7M8R3_RHIPC</name>
<reference evidence="2" key="2">
    <citation type="journal article" date="2015" name="J. Proteomics">
        <title>Sexual differences in the sialomes of the zebra tick, Rhipicephalus pulchellus.</title>
        <authorList>
            <person name="Tan A.W."/>
            <person name="Francischetti I.M."/>
            <person name="Slovak M."/>
            <person name="Kini R.M."/>
            <person name="Ribeiro J.M."/>
        </authorList>
    </citation>
    <scope>NUCLEOTIDE SEQUENCE</scope>
    <source>
        <tissue evidence="2">Salivary gland</tissue>
    </source>
</reference>